<accession>D6ZDF8</accession>
<dbReference type="eggNOG" id="COG3266">
    <property type="taxonomic scope" value="Bacteria"/>
</dbReference>
<dbReference type="GO" id="GO:0005886">
    <property type="term" value="C:plasma membrane"/>
    <property type="evidence" value="ECO:0007669"/>
    <property type="project" value="UniProtKB-SubCell"/>
</dbReference>
<evidence type="ECO:0000256" key="5">
    <source>
        <dbReference type="ARBA" id="ARBA00022741"/>
    </source>
</evidence>
<dbReference type="AlphaFoldDB" id="D6ZDF8"/>
<feature type="transmembrane region" description="Helical" evidence="10">
    <location>
        <begin position="57"/>
        <end position="78"/>
    </location>
</feature>
<keyword evidence="4 10" id="KW-0812">Transmembrane</keyword>
<sequence length="507" mass="53157">MSQSVLQAAGEPPEPRRGFVTRHQVTGWRFMLRRAASGVALHDTRMLVEPLRSQSRAFSLGLLLLVAGVVGCFVFSLISPVGAASEHAVLADKSTAALYLRLGDTVHPVLNLASARLAIGRSESPTWVRGAELDQFRRGNVLGIPGAPERMAQSDERDAQWTVCDTAPPPAHGVMPSVTVIAGPLAAGEGKAAAFSGDQAVLARTARAAWLVWDGHRARIDLADRAVTSALGVEPDSPAPRVLSQALVDVIPEGPRLSAPVLPGAGEQPRFALNRPIGSVVAARTLDGRTQNYAVLQEGLQPIPRVLASVLRNTNSYGLAAVPVLPPDQISRLPVANRIDTSVYPADPVKVINPAAAPVLCARWSKPDASAVSTLTLLSGAALPTHAPDKAVSLVASGTPGTADRVAITPGTGYLAQVVGQEAASPTREALFWISDTGVRYGVDTNDKDSKPLEALGLREPALPIPWSVLRLLAPGPTLSRADALLAHDSLPADPRPGRVSAQELGQ</sequence>
<keyword evidence="9 10" id="KW-0472">Membrane</keyword>
<dbReference type="OrthoDB" id="3847604at2"/>
<evidence type="ECO:0000256" key="7">
    <source>
        <dbReference type="ARBA" id="ARBA00022840"/>
    </source>
</evidence>
<evidence type="ECO:0000256" key="2">
    <source>
        <dbReference type="ARBA" id="ARBA00008149"/>
    </source>
</evidence>
<dbReference type="InterPro" id="IPR044857">
    <property type="entry name" value="T7SS_EccB_R1"/>
</dbReference>
<dbReference type="Proteomes" id="UP000002247">
    <property type="component" value="Chromosome"/>
</dbReference>
<dbReference type="Gene3D" id="2.40.50.910">
    <property type="entry name" value="Type VII secretion system EccB, repeat 3 domain"/>
    <property type="match status" value="1"/>
</dbReference>
<dbReference type="GO" id="GO:0005524">
    <property type="term" value="F:ATP binding"/>
    <property type="evidence" value="ECO:0007669"/>
    <property type="project" value="UniProtKB-KW"/>
</dbReference>
<protein>
    <recommendedName>
        <fullName evidence="13">Type VII secretion protein EccB</fullName>
    </recommendedName>
</protein>
<dbReference type="RefSeq" id="WP_013137678.1">
    <property type="nucleotide sequence ID" value="NC_014168.1"/>
</dbReference>
<evidence type="ECO:0000256" key="10">
    <source>
        <dbReference type="SAM" id="Phobius"/>
    </source>
</evidence>
<proteinExistence type="inferred from homology"/>
<dbReference type="InterPro" id="IPR007795">
    <property type="entry name" value="T7SS_EccB"/>
</dbReference>
<dbReference type="PANTHER" id="PTHR40765">
    <property type="entry name" value="ESX-2 SECRETION SYSTEM ATPASE ECCB2"/>
    <property type="match status" value="1"/>
</dbReference>
<evidence type="ECO:0000313" key="11">
    <source>
        <dbReference type="EMBL" id="ADG97222.1"/>
    </source>
</evidence>
<dbReference type="PANTHER" id="PTHR40765:SF2">
    <property type="entry name" value="ESX-2 SECRETION SYSTEM ATPASE ECCB2"/>
    <property type="match status" value="1"/>
</dbReference>
<organism evidence="11 12">
    <name type="scientific">Segniliparus rotundus (strain ATCC BAA-972 / CDC 1076 / CIP 108378 / DSM 44985 / JCM 13578)</name>
    <dbReference type="NCBI Taxonomy" id="640132"/>
    <lineage>
        <taxon>Bacteria</taxon>
        <taxon>Bacillati</taxon>
        <taxon>Actinomycetota</taxon>
        <taxon>Actinomycetes</taxon>
        <taxon>Mycobacteriales</taxon>
        <taxon>Segniliparaceae</taxon>
        <taxon>Segniliparus</taxon>
    </lineage>
</organism>
<dbReference type="InterPro" id="IPR042485">
    <property type="entry name" value="T7SS_EccB_R3"/>
</dbReference>
<dbReference type="GO" id="GO:0016787">
    <property type="term" value="F:hydrolase activity"/>
    <property type="evidence" value="ECO:0007669"/>
    <property type="project" value="UniProtKB-KW"/>
</dbReference>
<comment type="subcellular location">
    <subcellularLocation>
        <location evidence="1">Cell membrane</location>
        <topology evidence="1">Single-pass membrane protein</topology>
    </subcellularLocation>
</comment>
<keyword evidence="6" id="KW-0378">Hydrolase</keyword>
<dbReference type="EMBL" id="CP001958">
    <property type="protein sequence ID" value="ADG97222.1"/>
    <property type="molecule type" value="Genomic_DNA"/>
</dbReference>
<keyword evidence="3" id="KW-1003">Cell membrane</keyword>
<evidence type="ECO:0008006" key="13">
    <source>
        <dbReference type="Google" id="ProtNLM"/>
    </source>
</evidence>
<name>D6ZDF8_SEGRD</name>
<dbReference type="HOGENOM" id="CLU_036302_3_0_11"/>
<dbReference type="KEGG" id="srt:Srot_0742"/>
<evidence type="ECO:0000256" key="6">
    <source>
        <dbReference type="ARBA" id="ARBA00022801"/>
    </source>
</evidence>
<comment type="similarity">
    <text evidence="2">Belongs to the EccB family.</text>
</comment>
<keyword evidence="12" id="KW-1185">Reference proteome</keyword>
<evidence type="ECO:0000256" key="4">
    <source>
        <dbReference type="ARBA" id="ARBA00022692"/>
    </source>
</evidence>
<dbReference type="GO" id="GO:0005576">
    <property type="term" value="C:extracellular region"/>
    <property type="evidence" value="ECO:0007669"/>
    <property type="project" value="TreeGrafter"/>
</dbReference>
<evidence type="ECO:0000256" key="9">
    <source>
        <dbReference type="ARBA" id="ARBA00023136"/>
    </source>
</evidence>
<keyword evidence="7" id="KW-0067">ATP-binding</keyword>
<evidence type="ECO:0000313" key="12">
    <source>
        <dbReference type="Proteomes" id="UP000002247"/>
    </source>
</evidence>
<dbReference type="Pfam" id="PF05108">
    <property type="entry name" value="T7SS_ESX1_EccB"/>
    <property type="match status" value="1"/>
</dbReference>
<dbReference type="STRING" id="640132.Srot_0742"/>
<evidence type="ECO:0000256" key="3">
    <source>
        <dbReference type="ARBA" id="ARBA00022475"/>
    </source>
</evidence>
<reference evidence="11 12" key="1">
    <citation type="journal article" date="2010" name="Stand. Genomic Sci.">
        <title>Complete genome sequence of Segniliparus rotundus type strain (CDC 1076).</title>
        <authorList>
            <person name="Sikorski J."/>
            <person name="Lapidus A."/>
            <person name="Copeland A."/>
            <person name="Misra M."/>
            <person name="Glavina Del Rio T."/>
            <person name="Nolan M."/>
            <person name="Lucas S."/>
            <person name="Chen F."/>
            <person name="Tice H."/>
            <person name="Cheng J.F."/>
            <person name="Jando M."/>
            <person name="Schneider S."/>
            <person name="Bruce D."/>
            <person name="Goodwin L."/>
            <person name="Pitluck S."/>
            <person name="Liolios K."/>
            <person name="Mikhailova N."/>
            <person name="Pati A."/>
            <person name="Ivanova N."/>
            <person name="Mavromatis K."/>
            <person name="Chen A."/>
            <person name="Palaniappan K."/>
            <person name="Chertkov O."/>
            <person name="Land M."/>
            <person name="Hauser L."/>
            <person name="Chang Y.J."/>
            <person name="Jeffries C.D."/>
            <person name="Brettin T."/>
            <person name="Detter J.C."/>
            <person name="Han C."/>
            <person name="Rohde M."/>
            <person name="Goker M."/>
            <person name="Bristow J."/>
            <person name="Eisen J.A."/>
            <person name="Markowitz V."/>
            <person name="Hugenholtz P."/>
            <person name="Kyrpides N.C."/>
            <person name="Klenk H.P."/>
        </authorList>
    </citation>
    <scope>NUCLEOTIDE SEQUENCE [LARGE SCALE GENOMIC DNA]</scope>
    <source>
        <strain evidence="12">ATCC BAA-972 / CDC 1076 / CIP 108378 / DSM 44985 / JCM 13578</strain>
    </source>
</reference>
<keyword evidence="8 10" id="KW-1133">Transmembrane helix</keyword>
<dbReference type="NCBIfam" id="TIGR03919">
    <property type="entry name" value="T7SS_EccB"/>
    <property type="match status" value="1"/>
</dbReference>
<gene>
    <name evidence="11" type="ordered locus">Srot_0742</name>
</gene>
<evidence type="ECO:0000256" key="1">
    <source>
        <dbReference type="ARBA" id="ARBA00004162"/>
    </source>
</evidence>
<evidence type="ECO:0000256" key="8">
    <source>
        <dbReference type="ARBA" id="ARBA00022989"/>
    </source>
</evidence>
<keyword evidence="5" id="KW-0547">Nucleotide-binding</keyword>
<dbReference type="Gene3D" id="3.30.2390.20">
    <property type="entry name" value="Type VII secretion system EccB, repeat 1 domain"/>
    <property type="match status" value="1"/>
</dbReference>